<proteinExistence type="predicted"/>
<sequence>METFLHRLRLFEWTYMNFLDATKIQDLGSLTNLKKLDALHVDHELPIDMCEGDYDDPWEAGPRLLTEEAINFLRIVADKLATIFIVFEVYREWTFDEITLKLWIGPGFITQGIHSKTTKKYQNRNSWLPYSVRGRFLEYNYDEYVERSEDNYDAQGGNYHETLMLKKIATNRRCSSIWGSWIAVISYALLMFQ</sequence>
<gene>
    <name evidence="1" type="ORF">CC78DRAFT_573165</name>
</gene>
<accession>A0A9P4NCP2</accession>
<organism evidence="1 2">
    <name type="scientific">Lojkania enalia</name>
    <dbReference type="NCBI Taxonomy" id="147567"/>
    <lineage>
        <taxon>Eukaryota</taxon>
        <taxon>Fungi</taxon>
        <taxon>Dikarya</taxon>
        <taxon>Ascomycota</taxon>
        <taxon>Pezizomycotina</taxon>
        <taxon>Dothideomycetes</taxon>
        <taxon>Pleosporomycetidae</taxon>
        <taxon>Pleosporales</taxon>
        <taxon>Pleosporales incertae sedis</taxon>
        <taxon>Lojkania</taxon>
    </lineage>
</organism>
<evidence type="ECO:0000313" key="1">
    <source>
        <dbReference type="EMBL" id="KAF2270812.1"/>
    </source>
</evidence>
<dbReference type="AlphaFoldDB" id="A0A9P4NCP2"/>
<dbReference type="EMBL" id="ML986578">
    <property type="protein sequence ID" value="KAF2270812.1"/>
    <property type="molecule type" value="Genomic_DNA"/>
</dbReference>
<reference evidence="2" key="1">
    <citation type="journal article" date="2020" name="Stud. Mycol.">
        <title>101 Dothideomycetes genomes: A test case for predicting lifestyles and emergence of pathogens.</title>
        <authorList>
            <person name="Haridas S."/>
            <person name="Albert R."/>
            <person name="Binder M."/>
            <person name="Bloem J."/>
            <person name="LaButti K."/>
            <person name="Salamov A."/>
            <person name="Andreopoulos B."/>
            <person name="Baker S."/>
            <person name="Barry K."/>
            <person name="Bills G."/>
            <person name="Bluhm B."/>
            <person name="Cannon C."/>
            <person name="Castanera R."/>
            <person name="Culley D."/>
            <person name="Daum C."/>
            <person name="Ezra D."/>
            <person name="Gonzalez J."/>
            <person name="Henrissat B."/>
            <person name="Kuo A."/>
            <person name="Liang C."/>
            <person name="Lipzen A."/>
            <person name="Lutzoni F."/>
            <person name="Magnuson J."/>
            <person name="Mondo S."/>
            <person name="Nolan M."/>
            <person name="Ohm R."/>
            <person name="Pangilinan J."/>
            <person name="Park H.-J."/>
            <person name="Ramirez L."/>
            <person name="Alfaro M."/>
            <person name="Sun H."/>
            <person name="Tritt A."/>
            <person name="Yoshinaga Y."/>
            <person name="Zwiers L.-H."/>
            <person name="Turgeon B."/>
            <person name="Goodwin S."/>
            <person name="Spatafora J."/>
            <person name="Crous P."/>
            <person name="Grigoriev I."/>
        </authorList>
    </citation>
    <scope>NUCLEOTIDE SEQUENCE [LARGE SCALE GENOMIC DNA]</scope>
    <source>
        <strain evidence="2">CBS 304.66</strain>
    </source>
</reference>
<evidence type="ECO:0000313" key="2">
    <source>
        <dbReference type="Proteomes" id="UP000800093"/>
    </source>
</evidence>
<name>A0A9P4NCP2_9PLEO</name>
<dbReference type="Proteomes" id="UP000800093">
    <property type="component" value="Unassembled WGS sequence"/>
</dbReference>
<comment type="caution">
    <text evidence="1">The sequence shown here is derived from an EMBL/GenBank/DDBJ whole genome shotgun (WGS) entry which is preliminary data.</text>
</comment>
<protein>
    <submittedName>
        <fullName evidence="1">Uncharacterized protein</fullName>
    </submittedName>
</protein>
<keyword evidence="2" id="KW-1185">Reference proteome</keyword>